<organism evidence="1 2">
    <name type="scientific">Alteromonas australica</name>
    <dbReference type="NCBI Taxonomy" id="589873"/>
    <lineage>
        <taxon>Bacteria</taxon>
        <taxon>Pseudomonadati</taxon>
        <taxon>Pseudomonadota</taxon>
        <taxon>Gammaproteobacteria</taxon>
        <taxon>Alteromonadales</taxon>
        <taxon>Alteromonadaceae</taxon>
        <taxon>Alteromonas/Salinimonas group</taxon>
        <taxon>Alteromonas</taxon>
    </lineage>
</organism>
<dbReference type="Proteomes" id="UP000264779">
    <property type="component" value="Unassembled WGS sequence"/>
</dbReference>
<reference evidence="1 2" key="1">
    <citation type="journal article" date="2018" name="Nat. Biotechnol.">
        <title>A standardized bacterial taxonomy based on genome phylogeny substantially revises the tree of life.</title>
        <authorList>
            <person name="Parks D.H."/>
            <person name="Chuvochina M."/>
            <person name="Waite D.W."/>
            <person name="Rinke C."/>
            <person name="Skarshewski A."/>
            <person name="Chaumeil P.A."/>
            <person name="Hugenholtz P."/>
        </authorList>
    </citation>
    <scope>NUCLEOTIDE SEQUENCE [LARGE SCALE GENOMIC DNA]</scope>
    <source>
        <strain evidence="1">UBA11621</strain>
    </source>
</reference>
<dbReference type="AlphaFoldDB" id="A0A358DZY4"/>
<evidence type="ECO:0000313" key="2">
    <source>
        <dbReference type="Proteomes" id="UP000264779"/>
    </source>
</evidence>
<name>A0A358DZY4_9ALTE</name>
<accession>A0A358DZY4</accession>
<proteinExistence type="predicted"/>
<protein>
    <submittedName>
        <fullName evidence="1">Uncharacterized protein</fullName>
    </submittedName>
</protein>
<dbReference type="EMBL" id="DONK01000137">
    <property type="protein sequence ID" value="HBU51483.1"/>
    <property type="molecule type" value="Genomic_DNA"/>
</dbReference>
<comment type="caution">
    <text evidence="1">The sequence shown here is derived from an EMBL/GenBank/DDBJ whole genome shotgun (WGS) entry which is preliminary data.</text>
</comment>
<dbReference type="RefSeq" id="WP_273016204.1">
    <property type="nucleotide sequence ID" value="NZ_CALBIY010000041.1"/>
</dbReference>
<sequence length="770" mass="82580">MKHLLIMALVSVSAFSQTMPEQMQNRAETLGGAVGNVIGPDGVKQTQQAMMGDGQITTLNGATAFSSQASCGSDAHYLNINGSFNASGLNVNITADTNLDGAMDSSYSVSGIDGLCSNGYFKCASPSTATGCDYYEWVGHPLGDIQRTTAQDVQRLYNCQCIHGSCDPNSFSYLDKHLETVGSGMVQNYQKQNPYFAVSNIEKVGPNLQFHGRVSTACSAIAPDPGLSSYFNNPHSQAPAASAEQASNHYYQVASNSAAQVDNSVETSCAIIRDVQLNEVQRDDIINFLSQSGASVSSCGTGCINVILGSGGDNNLHPSDGCDYFDAHAQFDVKRPDLITSVELLNYSYDDMYHLDINDSTIISTHGFLKTNPEPSSCEYGVDNHYPGPSIDVTGHFLTAGIKTITATVAVGGLGDHRAHFRIRFEESDETTIGVYAASQGRIRLECDYDLKIGSMTCVSDGITTVQHIDNSISFEDACASGTSSIQVIGSGNGFNPDTYWPGQITGSRDDTISVSVVHPSCSNNLIGSFEIIDTTSASNAATDTTWYLAQFFRYRIETSECTVNQSVIDNCAALPLDDCSLKHHSFDGVPILANYSPTGNTPATQTQTIVDGNCAVTLTEDFFTQNKTYTCPSAPPTYSVDTSHLQEPTFSGQNMTITTRNPDPSDPMSASTLTMPIPELPEDKPCAFQCRVKRTTNRNQVNASGNETNERGTGVTTEMFTRDCYQDVCPLEAGETIVEACTCLNEFAQVAASLEVLKLAGKDITCVVP</sequence>
<gene>
    <name evidence="1" type="ORF">DEB45_09490</name>
</gene>
<evidence type="ECO:0000313" key="1">
    <source>
        <dbReference type="EMBL" id="HBU51483.1"/>
    </source>
</evidence>